<dbReference type="CDD" id="cd05380">
    <property type="entry name" value="CAP_euk"/>
    <property type="match status" value="1"/>
</dbReference>
<dbReference type="PIRSF" id="PIRSF038921">
    <property type="entry name" value="P14a"/>
    <property type="match status" value="1"/>
</dbReference>
<evidence type="ECO:0000256" key="5">
    <source>
        <dbReference type="SAM" id="SignalP"/>
    </source>
</evidence>
<dbReference type="Gene3D" id="3.40.33.10">
    <property type="entry name" value="CAP"/>
    <property type="match status" value="1"/>
</dbReference>
<keyword evidence="3" id="KW-0964">Secreted</keyword>
<dbReference type="Proteomes" id="UP000504633">
    <property type="component" value="Unplaced"/>
</dbReference>
<dbReference type="RefSeq" id="XP_023179273.1">
    <property type="nucleotide sequence ID" value="XM_023323505.2"/>
</dbReference>
<protein>
    <submittedName>
        <fullName evidence="8">Venom allergen 5.01</fullName>
    </submittedName>
</protein>
<evidence type="ECO:0000256" key="1">
    <source>
        <dbReference type="ARBA" id="ARBA00004613"/>
    </source>
</evidence>
<evidence type="ECO:0000256" key="3">
    <source>
        <dbReference type="ARBA" id="ARBA00022525"/>
    </source>
</evidence>
<evidence type="ECO:0000259" key="6">
    <source>
        <dbReference type="SMART" id="SM00198"/>
    </source>
</evidence>
<dbReference type="InterPro" id="IPR035940">
    <property type="entry name" value="CAP_sf"/>
</dbReference>
<dbReference type="OrthoDB" id="414826at2759"/>
<keyword evidence="4 5" id="KW-0732">Signal</keyword>
<dbReference type="InterPro" id="IPR014044">
    <property type="entry name" value="CAP_dom"/>
</dbReference>
<dbReference type="GO" id="GO:0005576">
    <property type="term" value="C:extracellular region"/>
    <property type="evidence" value="ECO:0007669"/>
    <property type="project" value="UniProtKB-SubCell"/>
</dbReference>
<dbReference type="SMART" id="SM00198">
    <property type="entry name" value="SCP"/>
    <property type="match status" value="1"/>
</dbReference>
<name>A0A6J1MIK1_DROHY</name>
<dbReference type="SUPFAM" id="SSF55797">
    <property type="entry name" value="PR-1-like"/>
    <property type="match status" value="1"/>
</dbReference>
<evidence type="ECO:0000313" key="8">
    <source>
        <dbReference type="RefSeq" id="XP_023179273.1"/>
    </source>
</evidence>
<evidence type="ECO:0000256" key="2">
    <source>
        <dbReference type="ARBA" id="ARBA00009923"/>
    </source>
</evidence>
<evidence type="ECO:0000313" key="7">
    <source>
        <dbReference type="Proteomes" id="UP000504633"/>
    </source>
</evidence>
<feature type="domain" description="SCP" evidence="6">
    <location>
        <begin position="61"/>
        <end position="222"/>
    </location>
</feature>
<dbReference type="AlphaFoldDB" id="A0A6J1MIK1"/>
<reference evidence="8" key="1">
    <citation type="submission" date="2025-08" db="UniProtKB">
        <authorList>
            <consortium name="RefSeq"/>
        </authorList>
    </citation>
    <scope>IDENTIFICATION</scope>
    <source>
        <strain evidence="8">15085-1641.00</strain>
        <tissue evidence="8">Whole body</tissue>
    </source>
</reference>
<keyword evidence="7" id="KW-1185">Reference proteome</keyword>
<comment type="subcellular location">
    <subcellularLocation>
        <location evidence="1">Secreted</location>
    </subcellularLocation>
</comment>
<dbReference type="OMA" id="ANTEKYH"/>
<evidence type="ECO:0000256" key="4">
    <source>
        <dbReference type="ARBA" id="ARBA00022729"/>
    </source>
</evidence>
<comment type="similarity">
    <text evidence="2">Belongs to the CRISP family.</text>
</comment>
<proteinExistence type="inferred from homology"/>
<gene>
    <name evidence="8" type="primary">LOC111605132</name>
</gene>
<feature type="chain" id="PRO_5027047815" evidence="5">
    <location>
        <begin position="22"/>
        <end position="296"/>
    </location>
</feature>
<organism evidence="7 8">
    <name type="scientific">Drosophila hydei</name>
    <name type="common">Fruit fly</name>
    <dbReference type="NCBI Taxonomy" id="7224"/>
    <lineage>
        <taxon>Eukaryota</taxon>
        <taxon>Metazoa</taxon>
        <taxon>Ecdysozoa</taxon>
        <taxon>Arthropoda</taxon>
        <taxon>Hexapoda</taxon>
        <taxon>Insecta</taxon>
        <taxon>Pterygota</taxon>
        <taxon>Neoptera</taxon>
        <taxon>Endopterygota</taxon>
        <taxon>Diptera</taxon>
        <taxon>Brachycera</taxon>
        <taxon>Muscomorpha</taxon>
        <taxon>Ephydroidea</taxon>
        <taxon>Drosophilidae</taxon>
        <taxon>Drosophila</taxon>
    </lineage>
</organism>
<accession>A0A6J1MIK1</accession>
<sequence length="296" mass="33319">MRYNLILQLLGLQLVVNMAASKCAHQIFCPPHTKHVMCAFTKKFNKRCGAGKFELIPIDGDLKDNLLTHVNMMRSLVASGLYDFPPAARMATLMWDESLASSSRTLAYHCDSRGKYCSNTMEFNFVSTVEISLRMHPTSTVKLIFDDLVNIWLRDVLGCRMNEQSKLVPSVPGTNTCLGHHTALLEDYATRIGCALRASRNAKKLFISAALVCNLNRANVNELTPYQISLIPASGCQKGRNYIHEFLCKPDEEVDNNYVPSQTEAEFRNLMMLQSANYARQIESIYPTINNITKIL</sequence>
<dbReference type="InterPro" id="IPR034763">
    <property type="entry name" value="P14a_insect"/>
</dbReference>
<dbReference type="KEGG" id="dhe:111605132"/>
<feature type="signal peptide" evidence="5">
    <location>
        <begin position="1"/>
        <end position="21"/>
    </location>
</feature>
<dbReference type="GeneID" id="111605132"/>
<dbReference type="Pfam" id="PF00188">
    <property type="entry name" value="CAP"/>
    <property type="match status" value="1"/>
</dbReference>